<sequence>MESIVGVYVATIEQDEHGQWTATADGLTATGAGYTAACDALADALFARDGEDSELRRDRTEVPIPGCAQRTPDQLLVSLAAELPEYIEKYADSLAKARQLDARDPDAMAVTAWCVDAAALIVTHRARPAAEDTEPAFVPWTKPDPRAGDDLFLACWSPHELDNLPDLAKVANVPRTVLGILSELLPTERVQAWREMTTAEHGPELDKAMARWWHVAMTMGTTALQHLTEQSTKRIAEGHRGTPMTDLPASRALDDLYRDLTDEEQTARRQAWDRSQQEQAEARDAREDAYIADLERLLADAKQHRDLQSEHQQRRQTVDEARSRIDAPAHEFPIDTELFARLQGGQPITMHLPARPWRHVTTSEPYHFVFTGKDGAQVARVTDVRRYDSIEAFDQAGEQAAGDGTTPTTRKEIESYPAQWGGIITLTVAPEADPVIHKS</sequence>
<evidence type="ECO:0000256" key="1">
    <source>
        <dbReference type="SAM" id="MobiDB-lite"/>
    </source>
</evidence>
<proteinExistence type="predicted"/>
<evidence type="ECO:0000313" key="3">
    <source>
        <dbReference type="Proteomes" id="UP000175971"/>
    </source>
</evidence>
<reference evidence="2 3" key="1">
    <citation type="journal article" date="2016" name="Front. Microbiol.">
        <title>Comparative Genomics Analysis of Streptomyces Species Reveals Their Adaptation to the Marine Environment and Their Diversity at the Genomic Level.</title>
        <authorList>
            <person name="Tian X."/>
            <person name="Zhang Z."/>
            <person name="Yang T."/>
            <person name="Chen M."/>
            <person name="Li J."/>
            <person name="Chen F."/>
            <person name="Yang J."/>
            <person name="Li W."/>
            <person name="Zhang B."/>
            <person name="Zhang Z."/>
            <person name="Wu J."/>
            <person name="Zhang C."/>
            <person name="Long L."/>
            <person name="Xiao J."/>
        </authorList>
    </citation>
    <scope>NUCLEOTIDE SEQUENCE [LARGE SCALE GENOMIC DNA]</scope>
    <source>
        <strain evidence="2 3">SCSIO M10372</strain>
    </source>
</reference>
<accession>A0A1E7LT24</accession>
<dbReference type="AlphaFoldDB" id="A0A1E7LT24"/>
<evidence type="ECO:0000313" key="2">
    <source>
        <dbReference type="EMBL" id="OEV19357.1"/>
    </source>
</evidence>
<name>A0A1E7LT24_9ACTN</name>
<dbReference type="Proteomes" id="UP000175971">
    <property type="component" value="Unassembled WGS sequence"/>
</dbReference>
<gene>
    <name evidence="2" type="ORF">AN221_17470</name>
</gene>
<protein>
    <submittedName>
        <fullName evidence="2">Uncharacterized protein</fullName>
    </submittedName>
</protein>
<dbReference type="EMBL" id="LJGZ01000085">
    <property type="protein sequence ID" value="OEV19357.1"/>
    <property type="molecule type" value="Genomic_DNA"/>
</dbReference>
<feature type="region of interest" description="Disordered" evidence="1">
    <location>
        <begin position="303"/>
        <end position="322"/>
    </location>
</feature>
<organism evidence="2 3">
    <name type="scientific">Streptomyces nanshensis</name>
    <dbReference type="NCBI Taxonomy" id="518642"/>
    <lineage>
        <taxon>Bacteria</taxon>
        <taxon>Bacillati</taxon>
        <taxon>Actinomycetota</taxon>
        <taxon>Actinomycetes</taxon>
        <taxon>Kitasatosporales</taxon>
        <taxon>Streptomycetaceae</taxon>
        <taxon>Streptomyces</taxon>
    </lineage>
</organism>
<comment type="caution">
    <text evidence="2">The sequence shown here is derived from an EMBL/GenBank/DDBJ whole genome shotgun (WGS) entry which is preliminary data.</text>
</comment>
<keyword evidence="3" id="KW-1185">Reference proteome</keyword>